<dbReference type="Proteomes" id="UP001565200">
    <property type="component" value="Unassembled WGS sequence"/>
</dbReference>
<dbReference type="PROSITE" id="PS51257">
    <property type="entry name" value="PROKAR_LIPOPROTEIN"/>
    <property type="match status" value="1"/>
</dbReference>
<sequence length="185" mass="20113">MMKKQSISGHSQIYMLLVSIMLTVFYSCTNSTSAGAVTDSDCGAQNNDTAAAATEDVVSAFVVYGVDMNSSAIKEGDFIWMGDLPNSDRPDSSYDGFTLPITGSVVTFKKSTVRKLAPSADTYIIDGKKADESLFEALDEVKIQRVTINGDTLVIETRFSIDEPNPDLKIAVDEESRLFRRAGNN</sequence>
<protein>
    <submittedName>
        <fullName evidence="1">Uncharacterized protein</fullName>
    </submittedName>
</protein>
<proteinExistence type="predicted"/>
<organism evidence="1 2">
    <name type="scientific">Heminiphilus faecis</name>
    <dbReference type="NCBI Taxonomy" id="2601703"/>
    <lineage>
        <taxon>Bacteria</taxon>
        <taxon>Pseudomonadati</taxon>
        <taxon>Bacteroidota</taxon>
        <taxon>Bacteroidia</taxon>
        <taxon>Bacteroidales</taxon>
        <taxon>Muribaculaceae</taxon>
        <taxon>Heminiphilus</taxon>
    </lineage>
</organism>
<keyword evidence="2" id="KW-1185">Reference proteome</keyword>
<reference evidence="1 2" key="1">
    <citation type="submission" date="2024-03" db="EMBL/GenBank/DDBJ databases">
        <title>Mouse gut bacterial collection (mGBC) of GemPharmatech.</title>
        <authorList>
            <person name="He Y."/>
            <person name="Dong L."/>
            <person name="Wu D."/>
            <person name="Gao X."/>
            <person name="Lin Z."/>
        </authorList>
    </citation>
    <scope>NUCLEOTIDE SEQUENCE [LARGE SCALE GENOMIC DNA]</scope>
    <source>
        <strain evidence="1 2">54-13</strain>
    </source>
</reference>
<comment type="caution">
    <text evidence="1">The sequence shown here is derived from an EMBL/GenBank/DDBJ whole genome shotgun (WGS) entry which is preliminary data.</text>
</comment>
<evidence type="ECO:0000313" key="2">
    <source>
        <dbReference type="Proteomes" id="UP001565200"/>
    </source>
</evidence>
<name>A0ABV4CTP9_9BACT</name>
<dbReference type="EMBL" id="JBCLPP010000008">
    <property type="protein sequence ID" value="MEY8244755.1"/>
    <property type="molecule type" value="Genomic_DNA"/>
</dbReference>
<gene>
    <name evidence="1" type="ORF">AAK873_03860</name>
</gene>
<evidence type="ECO:0000313" key="1">
    <source>
        <dbReference type="EMBL" id="MEY8244755.1"/>
    </source>
</evidence>
<dbReference type="RefSeq" id="WP_148463919.1">
    <property type="nucleotide sequence ID" value="NZ_JBCLPP010000008.1"/>
</dbReference>
<accession>A0ABV4CTP9</accession>